<keyword evidence="2" id="KW-1185">Reference proteome</keyword>
<organism evidence="1 2">
    <name type="scientific">Mycena rosella</name>
    <name type="common">Pink bonnet</name>
    <name type="synonym">Agaricus rosellus</name>
    <dbReference type="NCBI Taxonomy" id="1033263"/>
    <lineage>
        <taxon>Eukaryota</taxon>
        <taxon>Fungi</taxon>
        <taxon>Dikarya</taxon>
        <taxon>Basidiomycota</taxon>
        <taxon>Agaricomycotina</taxon>
        <taxon>Agaricomycetes</taxon>
        <taxon>Agaricomycetidae</taxon>
        <taxon>Agaricales</taxon>
        <taxon>Marasmiineae</taxon>
        <taxon>Mycenaceae</taxon>
        <taxon>Mycena</taxon>
    </lineage>
</organism>
<gene>
    <name evidence="1" type="ORF">B0H17DRAFT_1220703</name>
</gene>
<evidence type="ECO:0000313" key="1">
    <source>
        <dbReference type="EMBL" id="KAJ7613806.1"/>
    </source>
</evidence>
<dbReference type="Proteomes" id="UP001221757">
    <property type="component" value="Unassembled WGS sequence"/>
</dbReference>
<protein>
    <submittedName>
        <fullName evidence="1">Uncharacterized protein</fullName>
    </submittedName>
</protein>
<proteinExistence type="predicted"/>
<accession>A0AAD7B899</accession>
<dbReference type="AlphaFoldDB" id="A0AAD7B899"/>
<sequence>MPKLCKYLLPLQRLVWDADNKEAEATQLFMPSDLGSHPAREKAYAKDLDSVKARLQVSKAEEALVDLRQALRTRLEMLGQINLKVQRAKLRYHYAWQALLKLNGHGEWEKKLKVLTDDGVCAMNECSLTDEEVADRERLRDVGTLSWIWCSVSDKEELDDKIHEALRVEWCKAYSWVNHWHEHLVIVEEMRRTIEFGHCFERRWIAMASACTIILGEPSVPITLKVLEGASANALEQADWEHRTSAQLVEAWAPIRQGWRCI</sequence>
<comment type="caution">
    <text evidence="1">The sequence shown here is derived from an EMBL/GenBank/DDBJ whole genome shotgun (WGS) entry which is preliminary data.</text>
</comment>
<reference evidence="1" key="1">
    <citation type="submission" date="2023-03" db="EMBL/GenBank/DDBJ databases">
        <title>Massive genome expansion in bonnet fungi (Mycena s.s.) driven by repeated elements and novel gene families across ecological guilds.</title>
        <authorList>
            <consortium name="Lawrence Berkeley National Laboratory"/>
            <person name="Harder C.B."/>
            <person name="Miyauchi S."/>
            <person name="Viragh M."/>
            <person name="Kuo A."/>
            <person name="Thoen E."/>
            <person name="Andreopoulos B."/>
            <person name="Lu D."/>
            <person name="Skrede I."/>
            <person name="Drula E."/>
            <person name="Henrissat B."/>
            <person name="Morin E."/>
            <person name="Kohler A."/>
            <person name="Barry K."/>
            <person name="LaButti K."/>
            <person name="Morin E."/>
            <person name="Salamov A."/>
            <person name="Lipzen A."/>
            <person name="Mereny Z."/>
            <person name="Hegedus B."/>
            <person name="Baldrian P."/>
            <person name="Stursova M."/>
            <person name="Weitz H."/>
            <person name="Taylor A."/>
            <person name="Grigoriev I.V."/>
            <person name="Nagy L.G."/>
            <person name="Martin F."/>
            <person name="Kauserud H."/>
        </authorList>
    </citation>
    <scope>NUCLEOTIDE SEQUENCE</scope>
    <source>
        <strain evidence="1">CBHHK067</strain>
    </source>
</reference>
<evidence type="ECO:0000313" key="2">
    <source>
        <dbReference type="Proteomes" id="UP001221757"/>
    </source>
</evidence>
<name>A0AAD7B899_MYCRO</name>
<dbReference type="EMBL" id="JARKIE010000884">
    <property type="protein sequence ID" value="KAJ7613806.1"/>
    <property type="molecule type" value="Genomic_DNA"/>
</dbReference>